<reference evidence="2 3" key="1">
    <citation type="journal article" date="2015" name="Genome Biol. Evol.">
        <title>The genome of winter moth (Operophtera brumata) provides a genomic perspective on sexual dimorphism and phenology.</title>
        <authorList>
            <person name="Derks M.F."/>
            <person name="Smit S."/>
            <person name="Salis L."/>
            <person name="Schijlen E."/>
            <person name="Bossers A."/>
            <person name="Mateman C."/>
            <person name="Pijl A.S."/>
            <person name="de Ridder D."/>
            <person name="Groenen M.A."/>
            <person name="Visser M.E."/>
            <person name="Megens H.J."/>
        </authorList>
    </citation>
    <scope>NUCLEOTIDE SEQUENCE [LARGE SCALE GENOMIC DNA]</scope>
    <source>
        <strain evidence="2">WM2013NL</strain>
        <tissue evidence="2">Head and thorax</tissue>
    </source>
</reference>
<dbReference type="STRING" id="104452.A0A0L7KL57"/>
<comment type="similarity">
    <text evidence="1">Belongs to the RutC family.</text>
</comment>
<dbReference type="EMBL" id="JTDY01009347">
    <property type="protein sequence ID" value="KOB63624.1"/>
    <property type="molecule type" value="Genomic_DNA"/>
</dbReference>
<dbReference type="InterPro" id="IPR006056">
    <property type="entry name" value="RidA"/>
</dbReference>
<dbReference type="Proteomes" id="UP000037510">
    <property type="component" value="Unassembled WGS sequence"/>
</dbReference>
<organism evidence="2 3">
    <name type="scientific">Operophtera brumata</name>
    <name type="common">Winter moth</name>
    <name type="synonym">Phalaena brumata</name>
    <dbReference type="NCBI Taxonomy" id="104452"/>
    <lineage>
        <taxon>Eukaryota</taxon>
        <taxon>Metazoa</taxon>
        <taxon>Ecdysozoa</taxon>
        <taxon>Arthropoda</taxon>
        <taxon>Hexapoda</taxon>
        <taxon>Insecta</taxon>
        <taxon>Pterygota</taxon>
        <taxon>Neoptera</taxon>
        <taxon>Endopterygota</taxon>
        <taxon>Lepidoptera</taxon>
        <taxon>Glossata</taxon>
        <taxon>Ditrysia</taxon>
        <taxon>Geometroidea</taxon>
        <taxon>Geometridae</taxon>
        <taxon>Larentiinae</taxon>
        <taxon>Operophtera</taxon>
    </lineage>
</organism>
<dbReference type="InterPro" id="IPR006175">
    <property type="entry name" value="YjgF/YER057c/UK114"/>
</dbReference>
<evidence type="ECO:0000256" key="1">
    <source>
        <dbReference type="ARBA" id="ARBA00010552"/>
    </source>
</evidence>
<dbReference type="AlphaFoldDB" id="A0A0L7KL57"/>
<evidence type="ECO:0000313" key="2">
    <source>
        <dbReference type="EMBL" id="KOB63624.1"/>
    </source>
</evidence>
<accession>A0A0L7KL57</accession>
<dbReference type="Pfam" id="PF01042">
    <property type="entry name" value="Ribonuc_L-PSP"/>
    <property type="match status" value="1"/>
</dbReference>
<dbReference type="Gene3D" id="3.30.1330.40">
    <property type="entry name" value="RutC-like"/>
    <property type="match status" value="1"/>
</dbReference>
<name>A0A0L7KL57_OPEBR</name>
<dbReference type="GO" id="GO:0005829">
    <property type="term" value="C:cytosol"/>
    <property type="evidence" value="ECO:0007669"/>
    <property type="project" value="TreeGrafter"/>
</dbReference>
<sequence>MVLIITRGKHQIRVYNYGFPLGSYTSLFVTFCYFSQAILADKTLYVSGVLGLDAEAQLVCGGAEAQTKQALVNLRHVLEAGGASMESVVKTTILLGDMNDFQVVNQVYAEFFRKDYPARATYQVAKLPMGAAVEIEAIALSGDLVVAEAGPKCT</sequence>
<keyword evidence="3" id="KW-1185">Reference proteome</keyword>
<dbReference type="PANTHER" id="PTHR11803:SF39">
    <property type="entry name" value="2-IMINOBUTANOATE_2-IMINOPROPANOATE DEAMINASE"/>
    <property type="match status" value="1"/>
</dbReference>
<dbReference type="NCBIfam" id="TIGR00004">
    <property type="entry name" value="Rid family detoxifying hydrolase"/>
    <property type="match status" value="1"/>
</dbReference>
<evidence type="ECO:0000313" key="3">
    <source>
        <dbReference type="Proteomes" id="UP000037510"/>
    </source>
</evidence>
<dbReference type="SUPFAM" id="SSF55298">
    <property type="entry name" value="YjgF-like"/>
    <property type="match status" value="1"/>
</dbReference>
<dbReference type="GO" id="GO:0019239">
    <property type="term" value="F:deaminase activity"/>
    <property type="evidence" value="ECO:0007669"/>
    <property type="project" value="TreeGrafter"/>
</dbReference>
<protein>
    <submittedName>
        <fullName evidence="2">Ubiquitin fusion degradation protein 1-like protein</fullName>
    </submittedName>
</protein>
<dbReference type="GO" id="GO:0005739">
    <property type="term" value="C:mitochondrion"/>
    <property type="evidence" value="ECO:0007669"/>
    <property type="project" value="TreeGrafter"/>
</dbReference>
<dbReference type="InterPro" id="IPR035959">
    <property type="entry name" value="RutC-like_sf"/>
</dbReference>
<dbReference type="InterPro" id="IPR019897">
    <property type="entry name" value="RidA_CS"/>
</dbReference>
<proteinExistence type="inferred from homology"/>
<dbReference type="FunFam" id="3.30.1330.40:FF:000001">
    <property type="entry name" value="L-PSP family endoribonuclease"/>
    <property type="match status" value="1"/>
</dbReference>
<dbReference type="CDD" id="cd00448">
    <property type="entry name" value="YjgF_YER057c_UK114_family"/>
    <property type="match status" value="1"/>
</dbReference>
<gene>
    <name evidence="2" type="ORF">OBRU01_23893</name>
</gene>
<comment type="caution">
    <text evidence="2">The sequence shown here is derived from an EMBL/GenBank/DDBJ whole genome shotgun (WGS) entry which is preliminary data.</text>
</comment>
<dbReference type="PROSITE" id="PS01094">
    <property type="entry name" value="UPF0076"/>
    <property type="match status" value="1"/>
</dbReference>
<dbReference type="PANTHER" id="PTHR11803">
    <property type="entry name" value="2-IMINOBUTANOATE/2-IMINOPROPANOATE DEAMINASE RIDA"/>
    <property type="match status" value="1"/>
</dbReference>